<dbReference type="Proteomes" id="UP001218218">
    <property type="component" value="Unassembled WGS sequence"/>
</dbReference>
<keyword evidence="1" id="KW-0479">Metal-binding</keyword>
<evidence type="ECO:0000259" key="3">
    <source>
        <dbReference type="PROSITE" id="PS50966"/>
    </source>
</evidence>
<dbReference type="InterPro" id="IPR007527">
    <property type="entry name" value="Znf_SWIM"/>
</dbReference>
<evidence type="ECO:0000256" key="2">
    <source>
        <dbReference type="SAM" id="MobiDB-lite"/>
    </source>
</evidence>
<feature type="region of interest" description="Disordered" evidence="2">
    <location>
        <begin position="213"/>
        <end position="246"/>
    </location>
</feature>
<sequence length="1210" mass="137244">MITDDFSLDSTLLNTEGPNGTLRAATTVLCTANEAKHVTPGVYLISANIKARTIKGWFVETIRKLEARSREISDDETKILYRDATTVNRLFNRGQHIAVNGFDFMNINIDKSRSEYNGITEALRELGIRNYCIRLCQFHVVFAILRFDFDDGAHGLGFSVPVAIKAQILVLFRILQRCRSRDRWGDAKHAFYAGLQALLGDVDTETMAQAAAAEQAVDEEAGSTSQSKQGSRRKRRGTARPRTKAAKAAGRSFFEVVKEYFDKNWFIEPWIDSFTDIGMPPGQSRDDTWNTNNFAETAFKQFNAIFMGNKHNKRTDQLASIILNHHLPFFRFFPTPDRPLSKELVALHHSANRLWETEMVDATTDTETFTVSRIDARKLIKYTVVLSPLSCTCNHYQQTGNACVDIIAARLMRSNGPAKSWKDVEARTEKTAIPTRTKRGGKGHRAQKLLHDETVFSEVTNSFEKLRAWEEEERSNELEPSFGEFQLVTSSGRPANAKPLRPWRRKQVYAAADRYGYSPRFVKKRGPAKRSRLHWNSLLPAFRRNNNPRRAAYMHHIRQHAMLGVLALNNVDAASESVQNPTTTFNIQTNISATSGEFAAPNDNDEFLNAEDHALTQLNGLQWINDDYELRLDEMGVFLAFFNACSIAIDNGIIFLCGGVDNPFATALRSMDWTQPLSVEQLRQGHMSVLADLVASRRNNRVKHIIFFDVRYHHWTTFYHSLATNPPALSWFNTPRQPDVETPTGDIQDQIVLHQFFLRFRPQGPPMQVPVPLHPIYLARGLQQDSYTCGFWVVYLGLLFLLDFEPINSAARDLNIKELVCPIYIAFLADEHGVPVSLLYNLLSTFRPQVDLSQLPPDTIDCGIYAILSSICLASMLDLSLATHTARIHIANRLNQAIRSCDQNAEALRQSVSRVPTPTAPSQRHSLRGRFPRGDPAGFIVFFRNPLNDQSFVPAKKIGITGDSVRLEWYCDLVFVDENQKPRGEFTRSKEDWKKAWNLAPIMWPAQLRGWSHHLRLGSHVFPSDRDIESALEQRMQELIRLFCGEEAATPLFVQMGEDLDALAADPNSGPLSDEKIPDAFESFALQSFNLLHIPLHEEMVYSFSEQFVTIISSMDAETIPADRHKAMCLLAETLGPVWLCIAYVHHQTAVDEVTVYEALKDHRVEWPQTESEVLLELYRRMCGENLGEEDLQIMVPELPILGQLFSIIK</sequence>
<dbReference type="GO" id="GO:0008270">
    <property type="term" value="F:zinc ion binding"/>
    <property type="evidence" value="ECO:0007669"/>
    <property type="project" value="UniProtKB-KW"/>
</dbReference>
<keyword evidence="5" id="KW-1185">Reference proteome</keyword>
<evidence type="ECO:0000256" key="1">
    <source>
        <dbReference type="PROSITE-ProRule" id="PRU00325"/>
    </source>
</evidence>
<dbReference type="EMBL" id="JARIHO010000077">
    <property type="protein sequence ID" value="KAJ7310843.1"/>
    <property type="molecule type" value="Genomic_DNA"/>
</dbReference>
<feature type="domain" description="SWIM-type" evidence="3">
    <location>
        <begin position="382"/>
        <end position="414"/>
    </location>
</feature>
<evidence type="ECO:0000313" key="5">
    <source>
        <dbReference type="Proteomes" id="UP001218218"/>
    </source>
</evidence>
<comment type="caution">
    <text evidence="4">The sequence shown here is derived from an EMBL/GenBank/DDBJ whole genome shotgun (WGS) entry which is preliminary data.</text>
</comment>
<dbReference type="AlphaFoldDB" id="A0AAD6Z7G4"/>
<gene>
    <name evidence="4" type="ORF">DFH08DRAFT_898478</name>
</gene>
<keyword evidence="1" id="KW-0862">Zinc</keyword>
<keyword evidence="1" id="KW-0863">Zinc-finger</keyword>
<proteinExistence type="predicted"/>
<reference evidence="4" key="1">
    <citation type="submission" date="2023-03" db="EMBL/GenBank/DDBJ databases">
        <title>Massive genome expansion in bonnet fungi (Mycena s.s.) driven by repeated elements and novel gene families across ecological guilds.</title>
        <authorList>
            <consortium name="Lawrence Berkeley National Laboratory"/>
            <person name="Harder C.B."/>
            <person name="Miyauchi S."/>
            <person name="Viragh M."/>
            <person name="Kuo A."/>
            <person name="Thoen E."/>
            <person name="Andreopoulos B."/>
            <person name="Lu D."/>
            <person name="Skrede I."/>
            <person name="Drula E."/>
            <person name="Henrissat B."/>
            <person name="Morin E."/>
            <person name="Kohler A."/>
            <person name="Barry K."/>
            <person name="LaButti K."/>
            <person name="Morin E."/>
            <person name="Salamov A."/>
            <person name="Lipzen A."/>
            <person name="Mereny Z."/>
            <person name="Hegedus B."/>
            <person name="Baldrian P."/>
            <person name="Stursova M."/>
            <person name="Weitz H."/>
            <person name="Taylor A."/>
            <person name="Grigoriev I.V."/>
            <person name="Nagy L.G."/>
            <person name="Martin F."/>
            <person name="Kauserud H."/>
        </authorList>
    </citation>
    <scope>NUCLEOTIDE SEQUENCE</scope>
    <source>
        <strain evidence="4">CBHHK002</strain>
    </source>
</reference>
<protein>
    <recommendedName>
        <fullName evidence="3">SWIM-type domain-containing protein</fullName>
    </recommendedName>
</protein>
<accession>A0AAD6Z7G4</accession>
<feature type="compositionally biased region" description="Basic residues" evidence="2">
    <location>
        <begin position="230"/>
        <end position="245"/>
    </location>
</feature>
<dbReference type="PROSITE" id="PS50966">
    <property type="entry name" value="ZF_SWIM"/>
    <property type="match status" value="1"/>
</dbReference>
<name>A0AAD6Z7G4_9AGAR</name>
<organism evidence="4 5">
    <name type="scientific">Mycena albidolilacea</name>
    <dbReference type="NCBI Taxonomy" id="1033008"/>
    <lineage>
        <taxon>Eukaryota</taxon>
        <taxon>Fungi</taxon>
        <taxon>Dikarya</taxon>
        <taxon>Basidiomycota</taxon>
        <taxon>Agaricomycotina</taxon>
        <taxon>Agaricomycetes</taxon>
        <taxon>Agaricomycetidae</taxon>
        <taxon>Agaricales</taxon>
        <taxon>Marasmiineae</taxon>
        <taxon>Mycenaceae</taxon>
        <taxon>Mycena</taxon>
    </lineage>
</organism>
<evidence type="ECO:0000313" key="4">
    <source>
        <dbReference type="EMBL" id="KAJ7310843.1"/>
    </source>
</evidence>